<dbReference type="RefSeq" id="WP_340276200.1">
    <property type="nucleotide sequence ID" value="NZ_JBAKIA010000014.1"/>
</dbReference>
<sequence length="146" mass="16493">MDELVSSRKVPKLGPEIEAVFSSYPEPIQEPILRVRSLVFQVAEGRNEIGLITETLKWGQVSYLTEVTKSGTTLRLAPVKKRLNHFGLYVHCQTQLIERSRDIFSVEAAQGVFEFEKNRGLILECGKPLPVTALSLFINHALTYHL</sequence>
<protein>
    <submittedName>
        <fullName evidence="1">DUF1801 domain-containing protein</fullName>
    </submittedName>
</protein>
<organism evidence="1 2">
    <name type="scientific">Roseibium algae</name>
    <dbReference type="NCBI Taxonomy" id="3123038"/>
    <lineage>
        <taxon>Bacteria</taxon>
        <taxon>Pseudomonadati</taxon>
        <taxon>Pseudomonadota</taxon>
        <taxon>Alphaproteobacteria</taxon>
        <taxon>Hyphomicrobiales</taxon>
        <taxon>Stappiaceae</taxon>
        <taxon>Roseibium</taxon>
    </lineage>
</organism>
<dbReference type="EMBL" id="JBAKIA010000014">
    <property type="protein sequence ID" value="MEJ8475914.1"/>
    <property type="molecule type" value="Genomic_DNA"/>
</dbReference>
<name>A0ABU8TP18_9HYPH</name>
<comment type="caution">
    <text evidence="1">The sequence shown here is derived from an EMBL/GenBank/DDBJ whole genome shotgun (WGS) entry which is preliminary data.</text>
</comment>
<gene>
    <name evidence="1" type="ORF">V6575_17620</name>
</gene>
<reference evidence="1 2" key="1">
    <citation type="submission" date="2024-02" db="EMBL/GenBank/DDBJ databases">
        <title>Roseibium algae sp. nov., isolated from marine alga (Grateloupia sp.), showing potential in myo-inositol conversion.</title>
        <authorList>
            <person name="Wang Y."/>
        </authorList>
    </citation>
    <scope>NUCLEOTIDE SEQUENCE [LARGE SCALE GENOMIC DNA]</scope>
    <source>
        <strain evidence="1 2">H3510</strain>
    </source>
</reference>
<dbReference type="Proteomes" id="UP001385499">
    <property type="component" value="Unassembled WGS sequence"/>
</dbReference>
<accession>A0ABU8TP18</accession>
<evidence type="ECO:0000313" key="2">
    <source>
        <dbReference type="Proteomes" id="UP001385499"/>
    </source>
</evidence>
<keyword evidence="2" id="KW-1185">Reference proteome</keyword>
<evidence type="ECO:0000313" key="1">
    <source>
        <dbReference type="EMBL" id="MEJ8475914.1"/>
    </source>
</evidence>
<proteinExistence type="predicted"/>
<dbReference type="SUPFAM" id="SSF159888">
    <property type="entry name" value="YdhG-like"/>
    <property type="match status" value="1"/>
</dbReference>